<accession>A0A498RFN8</accession>
<dbReference type="InterPro" id="IPR014710">
    <property type="entry name" value="RmlC-like_jellyroll"/>
</dbReference>
<dbReference type="SUPFAM" id="SSF55729">
    <property type="entry name" value="Acyl-CoA N-acyltransferases (Nat)"/>
    <property type="match status" value="1"/>
</dbReference>
<evidence type="ECO:0000259" key="1">
    <source>
        <dbReference type="PROSITE" id="PS50042"/>
    </source>
</evidence>
<evidence type="ECO:0000313" key="2">
    <source>
        <dbReference type="EMBL" id="VBB09767.1"/>
    </source>
</evidence>
<evidence type="ECO:0000313" key="3">
    <source>
        <dbReference type="Proteomes" id="UP000277811"/>
    </source>
</evidence>
<dbReference type="InterPro" id="IPR016181">
    <property type="entry name" value="Acyl_CoA_acyltransferase"/>
</dbReference>
<dbReference type="InterPro" id="IPR000595">
    <property type="entry name" value="cNMP-bd_dom"/>
</dbReference>
<protein>
    <submittedName>
        <fullName evidence="2">Acyl-coa n-acyltransferase</fullName>
    </submittedName>
</protein>
<name>A0A498RFN8_9FIRM</name>
<dbReference type="PROSITE" id="PS50042">
    <property type="entry name" value="CNMP_BINDING_3"/>
    <property type="match status" value="1"/>
</dbReference>
<dbReference type="Gene3D" id="3.40.630.30">
    <property type="match status" value="1"/>
</dbReference>
<organism evidence="2 3">
    <name type="scientific">Lucifera butyrica</name>
    <dbReference type="NCBI Taxonomy" id="1351585"/>
    <lineage>
        <taxon>Bacteria</taxon>
        <taxon>Bacillati</taxon>
        <taxon>Bacillota</taxon>
        <taxon>Negativicutes</taxon>
        <taxon>Veillonellales</taxon>
        <taxon>Veillonellaceae</taxon>
        <taxon>Lucifera</taxon>
    </lineage>
</organism>
<dbReference type="OrthoDB" id="1673783at2"/>
<keyword evidence="3" id="KW-1185">Reference proteome</keyword>
<dbReference type="RefSeq" id="WP_122630607.1">
    <property type="nucleotide sequence ID" value="NZ_UPPP01000133.1"/>
</dbReference>
<gene>
    <name evidence="2" type="ORF">LUCI_5065</name>
</gene>
<keyword evidence="2" id="KW-0012">Acyltransferase</keyword>
<dbReference type="EMBL" id="UPPP01000133">
    <property type="protein sequence ID" value="VBB09767.1"/>
    <property type="molecule type" value="Genomic_DNA"/>
</dbReference>
<dbReference type="GO" id="GO:0016746">
    <property type="term" value="F:acyltransferase activity"/>
    <property type="evidence" value="ECO:0007669"/>
    <property type="project" value="UniProtKB-KW"/>
</dbReference>
<dbReference type="CDD" id="cd00038">
    <property type="entry name" value="CAP_ED"/>
    <property type="match status" value="1"/>
</dbReference>
<dbReference type="Proteomes" id="UP000277811">
    <property type="component" value="Unassembled WGS sequence"/>
</dbReference>
<proteinExistence type="predicted"/>
<keyword evidence="2" id="KW-0808">Transferase</keyword>
<dbReference type="SUPFAM" id="SSF51206">
    <property type="entry name" value="cAMP-binding domain-like"/>
    <property type="match status" value="1"/>
</dbReference>
<reference evidence="2 3" key="1">
    <citation type="submission" date="2018-06" db="EMBL/GenBank/DDBJ databases">
        <authorList>
            <person name="Strepis N."/>
        </authorList>
    </citation>
    <scope>NUCLEOTIDE SEQUENCE [LARGE SCALE GENOMIC DNA]</scope>
    <source>
        <strain evidence="2">LUCI</strain>
    </source>
</reference>
<dbReference type="AlphaFoldDB" id="A0A498RFN8"/>
<feature type="domain" description="Cyclic nucleotide-binding" evidence="1">
    <location>
        <begin position="262"/>
        <end position="374"/>
    </location>
</feature>
<dbReference type="Gene3D" id="2.60.120.10">
    <property type="entry name" value="Jelly Rolls"/>
    <property type="match status" value="1"/>
</dbReference>
<dbReference type="InterPro" id="IPR018490">
    <property type="entry name" value="cNMP-bd_dom_sf"/>
</dbReference>
<sequence>MKSIVTLASFAKNKEPIKIGIATTPEEKREIYRFRYTIYADEVAFNLISVDRKNKLLYDQMDEWAILFYAQVGSTLIATARTNIGKLTDFPPDVVQIYQMDKFKTFYDKKDDPNFAVISKGMIASEYRSSPILKFFMASHYELYCNYQVQFAFINCNFHLIPLYEYFGNQRLDNNSLDPNLGPQNNFVMVVDDIQYLRAVGSPLFPIASRRASQNSKAVDWFNSEFSAEIKATVNSQITSPDTLWSIISQYLGDIPNKVIAPLKDLSVPEAKLFLHSCGIIVHCHAGDYITMGSNASQELIILLSGMAQSSLQGRIWPGQVCGANGLENRTTHPSSVVAVSDANILVLSYHYFKKFRKSYPDIAYKILKNLHEEDVSQ</sequence>